<dbReference type="GO" id="GO:0031213">
    <property type="term" value="C:RSF complex"/>
    <property type="evidence" value="ECO:0007669"/>
    <property type="project" value="InterPro"/>
</dbReference>
<proteinExistence type="predicted"/>
<sequence>MAGKRARKRLVPKKKELVHQTPSLDLPDSEAVDVVRSRLRQRWELASVLNFIRVFKPVIEAKLDISAEEIETAIITPNALLSQLHISLLKGIPPVSKNLTGSDAWVTVLCKKLASWWPWVAESEIPLKASNGEETSKYKELHPINRLLILKALCEIRAFQPDAVSYINNALKEGTDLCTFRKDRTGGDGTGVAYWSDGDAVIGYRLYREVTNVQMTPRKGKGRLAQPTNSRQWETLATNLDEFQQISDKLSSSEIVDEAAVGEVIKNEIIPVLDGIQKKKERALKRQEKQEKLLNGYLNSYRLENARSCRSRKPVNYTFAEYDRCIDEALQLNKRLKTTQESQQEQKAAKKGNLTRDVAGLRRSKRITGHADLETRNHAEVPRHSSSNSDNGSVTVSDSDDGSSPKSSATKTSDDEESSLDVLEGLLDE</sequence>
<protein>
    <recommendedName>
        <fullName evidence="4">DDT domain-containing protein DDR4</fullName>
    </recommendedName>
</protein>
<reference evidence="2 3" key="1">
    <citation type="submission" date="2020-10" db="EMBL/GenBank/DDBJ databases">
        <title>The Coptis chinensis genome and diversification of protoberbering-type alkaloids.</title>
        <authorList>
            <person name="Wang B."/>
            <person name="Shu S."/>
            <person name="Song C."/>
            <person name="Liu Y."/>
        </authorList>
    </citation>
    <scope>NUCLEOTIDE SEQUENCE [LARGE SCALE GENOMIC DNA]</scope>
    <source>
        <strain evidence="2">HL-2020</strain>
        <tissue evidence="2">Leaf</tissue>
    </source>
</reference>
<name>A0A835IAN5_9MAGN</name>
<dbReference type="InterPro" id="IPR028938">
    <property type="entry name" value="Rsf1-like"/>
</dbReference>
<comment type="caution">
    <text evidence="2">The sequence shown here is derived from an EMBL/GenBank/DDBJ whole genome shotgun (WGS) entry which is preliminary data.</text>
</comment>
<evidence type="ECO:0000313" key="3">
    <source>
        <dbReference type="Proteomes" id="UP000631114"/>
    </source>
</evidence>
<dbReference type="PANTHER" id="PTHR14296:SF12">
    <property type="entry name" value="DDT DOMAIN-CONTAINING PROTEIN DDR4 ISOFORM X1"/>
    <property type="match status" value="1"/>
</dbReference>
<evidence type="ECO:0000313" key="2">
    <source>
        <dbReference type="EMBL" id="KAF9612852.1"/>
    </source>
</evidence>
<dbReference type="GO" id="GO:0006355">
    <property type="term" value="P:regulation of DNA-templated transcription"/>
    <property type="evidence" value="ECO:0007669"/>
    <property type="project" value="InterPro"/>
</dbReference>
<dbReference type="EMBL" id="JADFTS010000003">
    <property type="protein sequence ID" value="KAF9612852.1"/>
    <property type="molecule type" value="Genomic_DNA"/>
</dbReference>
<feature type="compositionally biased region" description="Low complexity" evidence="1">
    <location>
        <begin position="385"/>
        <end position="408"/>
    </location>
</feature>
<feature type="compositionally biased region" description="Basic and acidic residues" evidence="1">
    <location>
        <begin position="369"/>
        <end position="383"/>
    </location>
</feature>
<keyword evidence="3" id="KW-1185">Reference proteome</keyword>
<dbReference type="Proteomes" id="UP000631114">
    <property type="component" value="Unassembled WGS sequence"/>
</dbReference>
<dbReference type="AlphaFoldDB" id="A0A835IAN5"/>
<gene>
    <name evidence="2" type="ORF">IFM89_004262</name>
</gene>
<dbReference type="OrthoDB" id="303107at2759"/>
<accession>A0A835IAN5</accession>
<evidence type="ECO:0008006" key="4">
    <source>
        <dbReference type="Google" id="ProtNLM"/>
    </source>
</evidence>
<evidence type="ECO:0000256" key="1">
    <source>
        <dbReference type="SAM" id="MobiDB-lite"/>
    </source>
</evidence>
<organism evidence="2 3">
    <name type="scientific">Coptis chinensis</name>
    <dbReference type="NCBI Taxonomy" id="261450"/>
    <lineage>
        <taxon>Eukaryota</taxon>
        <taxon>Viridiplantae</taxon>
        <taxon>Streptophyta</taxon>
        <taxon>Embryophyta</taxon>
        <taxon>Tracheophyta</taxon>
        <taxon>Spermatophyta</taxon>
        <taxon>Magnoliopsida</taxon>
        <taxon>Ranunculales</taxon>
        <taxon>Ranunculaceae</taxon>
        <taxon>Coptidoideae</taxon>
        <taxon>Coptis</taxon>
    </lineage>
</organism>
<dbReference type="PANTHER" id="PTHR14296">
    <property type="entry name" value="REMODELING AND SPACING FACTOR 1"/>
    <property type="match status" value="1"/>
</dbReference>
<feature type="region of interest" description="Disordered" evidence="1">
    <location>
        <begin position="337"/>
        <end position="429"/>
    </location>
</feature>